<sequence>RSVLPLEDDDDDDDDDEFVLAMPFTLKDFTSDGRESRAAQRPDGLTGLGISLPQQLRSSRGRPTVRLTPPSRNGKGRGQTRSLSARRPHSWRVPSPELGSIMEEKECEEEGKREVEVKKKVELSMSAPTHSETEKAKPKKRVHWAS</sequence>
<feature type="non-terminal residue" evidence="2">
    <location>
        <position position="1"/>
    </location>
</feature>
<dbReference type="Proteomes" id="UP000054321">
    <property type="component" value="Unassembled WGS sequence"/>
</dbReference>
<keyword evidence="3" id="KW-1185">Reference proteome</keyword>
<feature type="region of interest" description="Disordered" evidence="1">
    <location>
        <begin position="28"/>
        <end position="146"/>
    </location>
</feature>
<organism evidence="2 3">
    <name type="scientific">Oidiodendron maius (strain Zn)</name>
    <dbReference type="NCBI Taxonomy" id="913774"/>
    <lineage>
        <taxon>Eukaryota</taxon>
        <taxon>Fungi</taxon>
        <taxon>Dikarya</taxon>
        <taxon>Ascomycota</taxon>
        <taxon>Pezizomycotina</taxon>
        <taxon>Leotiomycetes</taxon>
        <taxon>Leotiomycetes incertae sedis</taxon>
        <taxon>Myxotrichaceae</taxon>
        <taxon>Oidiodendron</taxon>
    </lineage>
</organism>
<feature type="compositionally biased region" description="Basic residues" evidence="1">
    <location>
        <begin position="137"/>
        <end position="146"/>
    </location>
</feature>
<proteinExistence type="predicted"/>
<evidence type="ECO:0000313" key="2">
    <source>
        <dbReference type="EMBL" id="KIN07496.1"/>
    </source>
</evidence>
<dbReference type="OrthoDB" id="3439027at2759"/>
<reference evidence="3" key="2">
    <citation type="submission" date="2015-01" db="EMBL/GenBank/DDBJ databases">
        <title>Evolutionary Origins and Diversification of the Mycorrhizal Mutualists.</title>
        <authorList>
            <consortium name="DOE Joint Genome Institute"/>
            <consortium name="Mycorrhizal Genomics Consortium"/>
            <person name="Kohler A."/>
            <person name="Kuo A."/>
            <person name="Nagy L.G."/>
            <person name="Floudas D."/>
            <person name="Copeland A."/>
            <person name="Barry K.W."/>
            <person name="Cichocki N."/>
            <person name="Veneault-Fourrey C."/>
            <person name="LaButti K."/>
            <person name="Lindquist E.A."/>
            <person name="Lipzen A."/>
            <person name="Lundell T."/>
            <person name="Morin E."/>
            <person name="Murat C."/>
            <person name="Riley R."/>
            <person name="Ohm R."/>
            <person name="Sun H."/>
            <person name="Tunlid A."/>
            <person name="Henrissat B."/>
            <person name="Grigoriev I.V."/>
            <person name="Hibbett D.S."/>
            <person name="Martin F."/>
        </authorList>
    </citation>
    <scope>NUCLEOTIDE SEQUENCE [LARGE SCALE GENOMIC DNA]</scope>
    <source>
        <strain evidence="3">Zn</strain>
    </source>
</reference>
<evidence type="ECO:0000313" key="3">
    <source>
        <dbReference type="Proteomes" id="UP000054321"/>
    </source>
</evidence>
<name>A0A0C3HH07_OIDMZ</name>
<feature type="compositionally biased region" description="Basic and acidic residues" evidence="1">
    <location>
        <begin position="110"/>
        <end position="122"/>
    </location>
</feature>
<dbReference type="AlphaFoldDB" id="A0A0C3HH07"/>
<dbReference type="HOGENOM" id="CLU_1781923_0_0_1"/>
<dbReference type="EMBL" id="KN832870">
    <property type="protein sequence ID" value="KIN07496.1"/>
    <property type="molecule type" value="Genomic_DNA"/>
</dbReference>
<protein>
    <submittedName>
        <fullName evidence="2">Uncharacterized protein</fullName>
    </submittedName>
</protein>
<evidence type="ECO:0000256" key="1">
    <source>
        <dbReference type="SAM" id="MobiDB-lite"/>
    </source>
</evidence>
<feature type="compositionally biased region" description="Basic and acidic residues" evidence="1">
    <location>
        <begin position="29"/>
        <end position="40"/>
    </location>
</feature>
<reference evidence="2 3" key="1">
    <citation type="submission" date="2014-04" db="EMBL/GenBank/DDBJ databases">
        <authorList>
            <consortium name="DOE Joint Genome Institute"/>
            <person name="Kuo A."/>
            <person name="Martino E."/>
            <person name="Perotto S."/>
            <person name="Kohler A."/>
            <person name="Nagy L.G."/>
            <person name="Floudas D."/>
            <person name="Copeland A."/>
            <person name="Barry K.W."/>
            <person name="Cichocki N."/>
            <person name="Veneault-Fourrey C."/>
            <person name="LaButti K."/>
            <person name="Lindquist E.A."/>
            <person name="Lipzen A."/>
            <person name="Lundell T."/>
            <person name="Morin E."/>
            <person name="Murat C."/>
            <person name="Sun H."/>
            <person name="Tunlid A."/>
            <person name="Henrissat B."/>
            <person name="Grigoriev I.V."/>
            <person name="Hibbett D.S."/>
            <person name="Martin F."/>
            <person name="Nordberg H.P."/>
            <person name="Cantor M.N."/>
            <person name="Hua S.X."/>
        </authorList>
    </citation>
    <scope>NUCLEOTIDE SEQUENCE [LARGE SCALE GENOMIC DNA]</scope>
    <source>
        <strain evidence="2 3">Zn</strain>
    </source>
</reference>
<accession>A0A0C3HH07</accession>
<gene>
    <name evidence="2" type="ORF">OIDMADRAFT_16174</name>
</gene>
<dbReference type="InParanoid" id="A0A0C3HH07"/>